<evidence type="ECO:0000259" key="1">
    <source>
        <dbReference type="PROSITE" id="PS50943"/>
    </source>
</evidence>
<dbReference type="SUPFAM" id="SSF47413">
    <property type="entry name" value="lambda repressor-like DNA-binding domains"/>
    <property type="match status" value="1"/>
</dbReference>
<evidence type="ECO:0000313" key="2">
    <source>
        <dbReference type="EMBL" id="QNN64625.1"/>
    </source>
</evidence>
<protein>
    <submittedName>
        <fullName evidence="2">Helix-turn-helix transcriptional regulator</fullName>
    </submittedName>
</protein>
<organism evidence="2 3">
    <name type="scientific">Sphingomonas rhizophila</name>
    <dbReference type="NCBI Taxonomy" id="2071607"/>
    <lineage>
        <taxon>Bacteria</taxon>
        <taxon>Pseudomonadati</taxon>
        <taxon>Pseudomonadota</taxon>
        <taxon>Alphaproteobacteria</taxon>
        <taxon>Sphingomonadales</taxon>
        <taxon>Sphingomonadaceae</taxon>
        <taxon>Sphingomonas</taxon>
    </lineage>
</organism>
<dbReference type="Gene3D" id="1.10.260.40">
    <property type="entry name" value="lambda repressor-like DNA-binding domains"/>
    <property type="match status" value="1"/>
</dbReference>
<gene>
    <name evidence="2" type="ORF">H9L12_10070</name>
</gene>
<dbReference type="GO" id="GO:0003677">
    <property type="term" value="F:DNA binding"/>
    <property type="evidence" value="ECO:0007669"/>
    <property type="project" value="InterPro"/>
</dbReference>
<dbReference type="Proteomes" id="UP000515955">
    <property type="component" value="Chromosome"/>
</dbReference>
<feature type="domain" description="HTH cro/C1-type" evidence="1">
    <location>
        <begin position="14"/>
        <end position="68"/>
    </location>
</feature>
<reference evidence="2 3" key="1">
    <citation type="submission" date="2020-08" db="EMBL/GenBank/DDBJ databases">
        <title>Genome sequence of Sphingomonas rhizophila KACC 19189T.</title>
        <authorList>
            <person name="Hyun D.-W."/>
            <person name="Bae J.-W."/>
        </authorList>
    </citation>
    <scope>NUCLEOTIDE SEQUENCE [LARGE SCALE GENOMIC DNA]</scope>
    <source>
        <strain evidence="2 3">KACC 19189</strain>
    </source>
</reference>
<keyword evidence="3" id="KW-1185">Reference proteome</keyword>
<dbReference type="AlphaFoldDB" id="A0A7G9S9V0"/>
<dbReference type="EMBL" id="CP060717">
    <property type="protein sequence ID" value="QNN64625.1"/>
    <property type="molecule type" value="Genomic_DNA"/>
</dbReference>
<dbReference type="KEGG" id="srhi:H9L12_10070"/>
<dbReference type="SMART" id="SM00530">
    <property type="entry name" value="HTH_XRE"/>
    <property type="match status" value="1"/>
</dbReference>
<accession>A0A7G9S9V0</accession>
<dbReference type="InterPro" id="IPR010982">
    <property type="entry name" value="Lambda_DNA-bd_dom_sf"/>
</dbReference>
<dbReference type="InterPro" id="IPR001387">
    <property type="entry name" value="Cro/C1-type_HTH"/>
</dbReference>
<name>A0A7G9S9V0_9SPHN</name>
<sequence length="115" mass="12571">MPSNQTDGKIAARIREAREYLELNPEEFSEMLSLTSAELQAIEDAQSPVSAALLTEIAKVVGRSLEFFTGDVSAKEASERTDFLARAAETLSEQDIGELQRFAAYLRSRSQSAAA</sequence>
<evidence type="ECO:0000313" key="3">
    <source>
        <dbReference type="Proteomes" id="UP000515955"/>
    </source>
</evidence>
<dbReference type="CDD" id="cd00093">
    <property type="entry name" value="HTH_XRE"/>
    <property type="match status" value="1"/>
</dbReference>
<dbReference type="RefSeq" id="WP_187541624.1">
    <property type="nucleotide sequence ID" value="NZ_CP060717.1"/>
</dbReference>
<proteinExistence type="predicted"/>
<dbReference type="PROSITE" id="PS50943">
    <property type="entry name" value="HTH_CROC1"/>
    <property type="match status" value="1"/>
</dbReference>